<dbReference type="FunFam" id="2.80.10.50:FF:000004">
    <property type="entry name" value="Fibroblast growth factor"/>
    <property type="match status" value="1"/>
</dbReference>
<comment type="similarity">
    <text evidence="1 7">Belongs to the heparin-binding growth factors family.</text>
</comment>
<evidence type="ECO:0000256" key="3">
    <source>
        <dbReference type="ARBA" id="ARBA00023030"/>
    </source>
</evidence>
<dbReference type="InterPro" id="IPR002209">
    <property type="entry name" value="Fibroblast_GF_fam"/>
</dbReference>
<dbReference type="GO" id="GO:0048808">
    <property type="term" value="P:male genitalia morphogenesis"/>
    <property type="evidence" value="ECO:0007669"/>
    <property type="project" value="Ensembl"/>
</dbReference>
<dbReference type="GO" id="GO:0060615">
    <property type="term" value="P:mammary gland bud formation"/>
    <property type="evidence" value="ECO:0007669"/>
    <property type="project" value="Ensembl"/>
</dbReference>
<dbReference type="PANTHER" id="PTHR11486">
    <property type="entry name" value="FIBROBLAST GROWTH FACTOR"/>
    <property type="match status" value="1"/>
</dbReference>
<dbReference type="Pfam" id="PF00167">
    <property type="entry name" value="FGF"/>
    <property type="match status" value="1"/>
</dbReference>
<dbReference type="GO" id="GO:0030036">
    <property type="term" value="P:actin cytoskeleton organization"/>
    <property type="evidence" value="ECO:0007669"/>
    <property type="project" value="Ensembl"/>
</dbReference>
<dbReference type="GO" id="GO:0048807">
    <property type="term" value="P:female genitalia morphogenesis"/>
    <property type="evidence" value="ECO:0007669"/>
    <property type="project" value="Ensembl"/>
</dbReference>
<dbReference type="GO" id="GO:0046877">
    <property type="term" value="P:regulation of saliva secretion"/>
    <property type="evidence" value="ECO:0007669"/>
    <property type="project" value="Ensembl"/>
</dbReference>
<dbReference type="GO" id="GO:0031016">
    <property type="term" value="P:pancreas development"/>
    <property type="evidence" value="ECO:0007669"/>
    <property type="project" value="Ensembl"/>
</dbReference>
<dbReference type="GO" id="GO:0060915">
    <property type="term" value="P:mesenchymal cell differentiation involved in lung development"/>
    <property type="evidence" value="ECO:0007669"/>
    <property type="project" value="Ensembl"/>
</dbReference>
<evidence type="ECO:0000313" key="11">
    <source>
        <dbReference type="Proteomes" id="UP000694544"/>
    </source>
</evidence>
<dbReference type="GeneTree" id="ENSGT00940000158907"/>
<dbReference type="GO" id="GO:0009986">
    <property type="term" value="C:cell surface"/>
    <property type="evidence" value="ECO:0007669"/>
    <property type="project" value="Ensembl"/>
</dbReference>
<dbReference type="GO" id="GO:0060019">
    <property type="term" value="P:radial glial cell differentiation"/>
    <property type="evidence" value="ECO:0007669"/>
    <property type="project" value="Ensembl"/>
</dbReference>
<proteinExistence type="inferred from homology"/>
<dbReference type="GO" id="GO:0090263">
    <property type="term" value="P:positive regulation of canonical Wnt signaling pathway"/>
    <property type="evidence" value="ECO:0007669"/>
    <property type="project" value="Ensembl"/>
</dbReference>
<keyword evidence="9" id="KW-0732">Signal</keyword>
<dbReference type="GO" id="GO:0045739">
    <property type="term" value="P:positive regulation of DNA repair"/>
    <property type="evidence" value="ECO:0007669"/>
    <property type="project" value="Ensembl"/>
</dbReference>
<dbReference type="SMART" id="SM00442">
    <property type="entry name" value="FGF"/>
    <property type="match status" value="1"/>
</dbReference>
<dbReference type="GO" id="GO:0060436">
    <property type="term" value="P:bronchiole morphogenesis"/>
    <property type="evidence" value="ECO:0007669"/>
    <property type="project" value="Ensembl"/>
</dbReference>
<feature type="chain" id="PRO_5034423602" description="Fibroblast growth factor" evidence="9">
    <location>
        <begin position="39"/>
        <end position="213"/>
    </location>
</feature>
<comment type="subunit">
    <text evidence="5">Interacts with FGFBP1. Interacts with FGFR2. Affinity between fibroblast growth factors (FGFs) and their receptors is increased by heparan sulfate glycosaminoglycans that function as coreceptors.</text>
</comment>
<dbReference type="GO" id="GO:0061115">
    <property type="term" value="P:lung proximal/distal axis specification"/>
    <property type="evidence" value="ECO:0007669"/>
    <property type="project" value="Ensembl"/>
</dbReference>
<dbReference type="GO" id="GO:0042056">
    <property type="term" value="F:chemoattractant activity"/>
    <property type="evidence" value="ECO:0007669"/>
    <property type="project" value="Ensembl"/>
</dbReference>
<dbReference type="GO" id="GO:0005634">
    <property type="term" value="C:nucleus"/>
    <property type="evidence" value="ECO:0007669"/>
    <property type="project" value="Ensembl"/>
</dbReference>
<dbReference type="GO" id="GO:0070075">
    <property type="term" value="P:tear secretion"/>
    <property type="evidence" value="ECO:0007669"/>
    <property type="project" value="Ensembl"/>
</dbReference>
<accession>A0A8C6FTK3</accession>
<evidence type="ECO:0000256" key="5">
    <source>
        <dbReference type="ARBA" id="ARBA00046974"/>
    </source>
</evidence>
<dbReference type="GO" id="GO:0042060">
    <property type="term" value="P:wound healing"/>
    <property type="evidence" value="ECO:0007669"/>
    <property type="project" value="Ensembl"/>
</dbReference>
<dbReference type="GO" id="GO:0050930">
    <property type="term" value="P:induction of positive chemotaxis"/>
    <property type="evidence" value="ECO:0007669"/>
    <property type="project" value="Ensembl"/>
</dbReference>
<keyword evidence="11" id="KW-1185">Reference proteome</keyword>
<feature type="region of interest" description="Disordered" evidence="8">
    <location>
        <begin position="50"/>
        <end position="69"/>
    </location>
</feature>
<dbReference type="GO" id="GO:0060664">
    <property type="term" value="P:epithelial cell proliferation involved in salivary gland morphogenesis"/>
    <property type="evidence" value="ECO:0007669"/>
    <property type="project" value="Ensembl"/>
</dbReference>
<dbReference type="GO" id="GO:0060430">
    <property type="term" value="P:lung saccule development"/>
    <property type="evidence" value="ECO:0007669"/>
    <property type="project" value="Ensembl"/>
</dbReference>
<keyword evidence="3" id="KW-0339">Growth factor</keyword>
<dbReference type="GO" id="GO:0005886">
    <property type="term" value="C:plasma membrane"/>
    <property type="evidence" value="ECO:0007669"/>
    <property type="project" value="Ensembl"/>
</dbReference>
<dbReference type="GO" id="GO:0010838">
    <property type="term" value="P:positive regulation of keratinocyte proliferation"/>
    <property type="evidence" value="ECO:0007669"/>
    <property type="project" value="Ensembl"/>
</dbReference>
<dbReference type="GO" id="GO:0031069">
    <property type="term" value="P:hair follicle morphogenesis"/>
    <property type="evidence" value="ECO:0007669"/>
    <property type="project" value="Ensembl"/>
</dbReference>
<dbReference type="GO" id="GO:0060667">
    <property type="term" value="P:branch elongation involved in salivary gland morphogenesis"/>
    <property type="evidence" value="ECO:0007669"/>
    <property type="project" value="Ensembl"/>
</dbReference>
<dbReference type="GO" id="GO:0051781">
    <property type="term" value="P:positive regulation of cell division"/>
    <property type="evidence" value="ECO:0007669"/>
    <property type="project" value="UniProtKB-KW"/>
</dbReference>
<dbReference type="GO" id="GO:0043616">
    <property type="term" value="P:keratinocyte proliferation"/>
    <property type="evidence" value="ECO:0007669"/>
    <property type="project" value="Ensembl"/>
</dbReference>
<dbReference type="GO" id="GO:0050671">
    <property type="term" value="P:positive regulation of lymphocyte proliferation"/>
    <property type="evidence" value="ECO:0007669"/>
    <property type="project" value="Ensembl"/>
</dbReference>
<dbReference type="GO" id="GO:0030878">
    <property type="term" value="P:thyroid gland development"/>
    <property type="evidence" value="ECO:0007669"/>
    <property type="project" value="Ensembl"/>
</dbReference>
<dbReference type="GO" id="GO:0050674">
    <property type="term" value="P:urothelial cell proliferation"/>
    <property type="evidence" value="ECO:0007669"/>
    <property type="project" value="Ensembl"/>
</dbReference>
<dbReference type="GO" id="GO:0007368">
    <property type="term" value="P:determination of left/right symmetry"/>
    <property type="evidence" value="ECO:0007669"/>
    <property type="project" value="Ensembl"/>
</dbReference>
<dbReference type="GO" id="GO:0000132">
    <property type="term" value="P:establishment of mitotic spindle orientation"/>
    <property type="evidence" value="ECO:0007669"/>
    <property type="project" value="Ensembl"/>
</dbReference>
<dbReference type="GO" id="GO:0042475">
    <property type="term" value="P:odontogenesis of dentin-containing tooth"/>
    <property type="evidence" value="ECO:0007669"/>
    <property type="project" value="Ensembl"/>
</dbReference>
<dbReference type="GO" id="GO:0008083">
    <property type="term" value="F:growth factor activity"/>
    <property type="evidence" value="ECO:0007669"/>
    <property type="project" value="UniProtKB-KW"/>
</dbReference>
<dbReference type="GO" id="GO:0008201">
    <property type="term" value="F:heparin binding"/>
    <property type="evidence" value="ECO:0007669"/>
    <property type="project" value="UniProtKB-KW"/>
</dbReference>
<dbReference type="GO" id="GO:0030949">
    <property type="term" value="P:positive regulation of vascular endothelial growth factor receptor signaling pathway"/>
    <property type="evidence" value="ECO:0007669"/>
    <property type="project" value="Ensembl"/>
</dbReference>
<dbReference type="GO" id="GO:0005111">
    <property type="term" value="F:type 2 fibroblast growth factor receptor binding"/>
    <property type="evidence" value="ECO:0007669"/>
    <property type="project" value="Ensembl"/>
</dbReference>
<dbReference type="GO" id="GO:0060513">
    <property type="term" value="P:prostatic bud formation"/>
    <property type="evidence" value="ECO:0007669"/>
    <property type="project" value="Ensembl"/>
</dbReference>
<sequence length="213" mass="23786">MWKWILTHCASAFPHLSGCCCCFLLLFLVSSVPVTCQALDQDMVSPGATNSSSASSSSSSSSVSFPSSAGRHVRSYNHLQGDVRWRKLFSFTKYFLKIENGKVSGTKKENCPYSILEITSVEIGVVAVKAINSNYYLAMNKKGKLYGSKEFNNDCKLKERIEENGYNTYASFNWQHNGRQMYVALNGKGAPRRGQKTRRKNTSAHFLPMVVHS</sequence>
<dbReference type="GO" id="GO:0001759">
    <property type="term" value="P:organ induction"/>
    <property type="evidence" value="ECO:0007669"/>
    <property type="project" value="Ensembl"/>
</dbReference>
<dbReference type="GO" id="GO:1900087">
    <property type="term" value="P:positive regulation of G1/S transition of mitotic cell cycle"/>
    <property type="evidence" value="ECO:0007669"/>
    <property type="project" value="Ensembl"/>
</dbReference>
<dbReference type="GO" id="GO:0060449">
    <property type="term" value="P:bud elongation involved in lung branching"/>
    <property type="evidence" value="ECO:0007669"/>
    <property type="project" value="Ensembl"/>
</dbReference>
<dbReference type="GO" id="GO:2000647">
    <property type="term" value="P:negative regulation of stem cell proliferation"/>
    <property type="evidence" value="ECO:0007669"/>
    <property type="project" value="Ensembl"/>
</dbReference>
<dbReference type="PROSITE" id="PS00247">
    <property type="entry name" value="HBGF_FGF"/>
    <property type="match status" value="1"/>
</dbReference>
<dbReference type="GO" id="GO:0050872">
    <property type="term" value="P:white fat cell differentiation"/>
    <property type="evidence" value="ECO:0007669"/>
    <property type="project" value="Ensembl"/>
</dbReference>
<dbReference type="GO" id="GO:0070371">
    <property type="term" value="P:ERK1 and ERK2 cascade"/>
    <property type="evidence" value="ECO:0007669"/>
    <property type="project" value="Ensembl"/>
</dbReference>
<dbReference type="GO" id="GO:0060879">
    <property type="term" value="P:semicircular canal fusion"/>
    <property type="evidence" value="ECO:0007669"/>
    <property type="project" value="Ensembl"/>
</dbReference>
<dbReference type="GO" id="GO:0005615">
    <property type="term" value="C:extracellular space"/>
    <property type="evidence" value="ECO:0007669"/>
    <property type="project" value="Ensembl"/>
</dbReference>
<dbReference type="GO" id="GO:0071338">
    <property type="term" value="P:positive regulation of hair follicle cell proliferation"/>
    <property type="evidence" value="ECO:0007669"/>
    <property type="project" value="Ensembl"/>
</dbReference>
<dbReference type="GO" id="GO:0060595">
    <property type="term" value="P:fibroblast growth factor receptor signaling pathway involved in mammary gland specification"/>
    <property type="evidence" value="ECO:0007669"/>
    <property type="project" value="Ensembl"/>
</dbReference>
<dbReference type="GO" id="GO:0048146">
    <property type="term" value="P:positive regulation of fibroblast proliferation"/>
    <property type="evidence" value="ECO:0007669"/>
    <property type="project" value="Ensembl"/>
</dbReference>
<dbReference type="Gene3D" id="2.80.10.50">
    <property type="match status" value="1"/>
</dbReference>
<dbReference type="GO" id="GO:1902178">
    <property type="term" value="P:fibroblast growth factor receptor apoptotic signaling pathway"/>
    <property type="evidence" value="ECO:0007669"/>
    <property type="project" value="Ensembl"/>
</dbReference>
<dbReference type="Proteomes" id="UP000694544">
    <property type="component" value="Unplaced"/>
</dbReference>
<dbReference type="GO" id="GO:0009880">
    <property type="term" value="P:embryonic pattern specification"/>
    <property type="evidence" value="ECO:0007669"/>
    <property type="project" value="Ensembl"/>
</dbReference>
<dbReference type="GO" id="GO:0051549">
    <property type="term" value="P:positive regulation of keratinocyte migration"/>
    <property type="evidence" value="ECO:0007669"/>
    <property type="project" value="Ensembl"/>
</dbReference>
<dbReference type="GO" id="GO:0021983">
    <property type="term" value="P:pituitary gland development"/>
    <property type="evidence" value="ECO:0007669"/>
    <property type="project" value="Ensembl"/>
</dbReference>
<evidence type="ECO:0000256" key="9">
    <source>
        <dbReference type="SAM" id="SignalP"/>
    </source>
</evidence>
<dbReference type="GO" id="GO:0060510">
    <property type="term" value="P:type II pneumocyte differentiation"/>
    <property type="evidence" value="ECO:0007669"/>
    <property type="project" value="Ensembl"/>
</dbReference>
<dbReference type="GO" id="GO:2001240">
    <property type="term" value="P:negative regulation of extrinsic apoptotic signaling pathway in absence of ligand"/>
    <property type="evidence" value="ECO:0007669"/>
    <property type="project" value="Ensembl"/>
</dbReference>
<dbReference type="GO" id="GO:0060174">
    <property type="term" value="P:limb bud formation"/>
    <property type="evidence" value="ECO:0007669"/>
    <property type="project" value="Ensembl"/>
</dbReference>
<dbReference type="GO" id="GO:0034394">
    <property type="term" value="P:protein localization to cell surface"/>
    <property type="evidence" value="ECO:0007669"/>
    <property type="project" value="Ensembl"/>
</dbReference>
<reference evidence="10" key="1">
    <citation type="submission" date="2025-08" db="UniProtKB">
        <authorList>
            <consortium name="Ensembl"/>
        </authorList>
    </citation>
    <scope>IDENTIFICATION</scope>
</reference>
<dbReference type="InterPro" id="IPR008996">
    <property type="entry name" value="IL1/FGF"/>
</dbReference>
<evidence type="ECO:0000256" key="1">
    <source>
        <dbReference type="ARBA" id="ARBA00007936"/>
    </source>
</evidence>
<dbReference type="PRINTS" id="PR00263">
    <property type="entry name" value="HBGFFGF"/>
</dbReference>
<dbReference type="GO" id="GO:0048557">
    <property type="term" value="P:embryonic digestive tract morphogenesis"/>
    <property type="evidence" value="ECO:0007669"/>
    <property type="project" value="Ensembl"/>
</dbReference>
<dbReference type="SUPFAM" id="SSF50353">
    <property type="entry name" value="Cytokine"/>
    <property type="match status" value="1"/>
</dbReference>
<dbReference type="GO" id="GO:0048514">
    <property type="term" value="P:blood vessel morphogenesis"/>
    <property type="evidence" value="ECO:0007669"/>
    <property type="project" value="Ensembl"/>
</dbReference>
<feature type="signal peptide" evidence="9">
    <location>
        <begin position="1"/>
        <end position="38"/>
    </location>
</feature>
<dbReference type="GO" id="GO:0045747">
    <property type="term" value="P:positive regulation of Notch signaling pathway"/>
    <property type="evidence" value="ECO:0007669"/>
    <property type="project" value="Ensembl"/>
</dbReference>
<feature type="compositionally biased region" description="Low complexity" evidence="8">
    <location>
        <begin position="51"/>
        <end position="68"/>
    </location>
</feature>
<dbReference type="GO" id="GO:0048144">
    <property type="term" value="P:fibroblast proliferation"/>
    <property type="evidence" value="ECO:0007669"/>
    <property type="project" value="Ensembl"/>
</dbReference>
<dbReference type="GO" id="GO:0070343">
    <property type="term" value="P:white fat cell proliferation"/>
    <property type="evidence" value="ECO:0007669"/>
    <property type="project" value="Ensembl"/>
</dbReference>
<organism evidence="10 11">
    <name type="scientific">Moschus moschiferus</name>
    <name type="common">Siberian musk deer</name>
    <name type="synonym">Moschus sibiricus</name>
    <dbReference type="NCBI Taxonomy" id="68415"/>
    <lineage>
        <taxon>Eukaryota</taxon>
        <taxon>Metazoa</taxon>
        <taxon>Chordata</taxon>
        <taxon>Craniata</taxon>
        <taxon>Vertebrata</taxon>
        <taxon>Euteleostomi</taxon>
        <taxon>Mammalia</taxon>
        <taxon>Eutheria</taxon>
        <taxon>Laurasiatheria</taxon>
        <taxon>Artiodactyla</taxon>
        <taxon>Ruminantia</taxon>
        <taxon>Pecora</taxon>
        <taxon>Moschidae</taxon>
        <taxon>Moschus</taxon>
    </lineage>
</organism>
<dbReference type="GO" id="GO:0016055">
    <property type="term" value="P:Wnt signaling pathway"/>
    <property type="evidence" value="ECO:0007669"/>
    <property type="project" value="Ensembl"/>
</dbReference>
<dbReference type="GO" id="GO:0001938">
    <property type="term" value="P:positive regulation of endothelial cell proliferation"/>
    <property type="evidence" value="ECO:0007669"/>
    <property type="project" value="Ensembl"/>
</dbReference>
<dbReference type="GO" id="GO:0048538">
    <property type="term" value="P:thymus development"/>
    <property type="evidence" value="ECO:0007669"/>
    <property type="project" value="Ensembl"/>
</dbReference>
<dbReference type="GO" id="GO:0060447">
    <property type="term" value="P:bud outgrowth involved in lung branching"/>
    <property type="evidence" value="ECO:0007669"/>
    <property type="project" value="Ensembl"/>
</dbReference>
<dbReference type="GO" id="GO:0001935">
    <property type="term" value="P:endothelial cell proliferation"/>
    <property type="evidence" value="ECO:0007669"/>
    <property type="project" value="Ensembl"/>
</dbReference>
<dbReference type="PRINTS" id="PR00262">
    <property type="entry name" value="IL1HBGF"/>
</dbReference>
<dbReference type="GO" id="GO:0060665">
    <property type="term" value="P:regulation of branching involved in salivary gland morphogenesis by mesenchymal-epithelial signaling"/>
    <property type="evidence" value="ECO:0007669"/>
    <property type="project" value="Ensembl"/>
</dbReference>
<dbReference type="GO" id="GO:0008589">
    <property type="term" value="P:regulation of smoothened signaling pathway"/>
    <property type="evidence" value="ECO:0007669"/>
    <property type="project" value="Ensembl"/>
</dbReference>
<dbReference type="GO" id="GO:0060661">
    <property type="term" value="P:submandibular salivary gland formation"/>
    <property type="evidence" value="ECO:0007669"/>
    <property type="project" value="Ensembl"/>
</dbReference>
<dbReference type="GO" id="GO:0031076">
    <property type="term" value="P:embryonic camera-type eye development"/>
    <property type="evidence" value="ECO:0007669"/>
    <property type="project" value="Ensembl"/>
</dbReference>
<dbReference type="GO" id="GO:2000648">
    <property type="term" value="P:positive regulation of stem cell proliferation"/>
    <property type="evidence" value="ECO:0007669"/>
    <property type="project" value="Ensembl"/>
</dbReference>
<keyword evidence="4" id="KW-0497">Mitogen</keyword>
<dbReference type="GO" id="GO:0097192">
    <property type="term" value="P:extrinsic apoptotic signaling pathway in absence of ligand"/>
    <property type="evidence" value="ECO:0007669"/>
    <property type="project" value="Ensembl"/>
</dbReference>
<dbReference type="GO" id="GO:0032808">
    <property type="term" value="P:lacrimal gland development"/>
    <property type="evidence" value="ECO:0007669"/>
    <property type="project" value="Ensembl"/>
</dbReference>
<dbReference type="AlphaFoldDB" id="A0A8C6FTK3"/>
<dbReference type="GO" id="GO:0001823">
    <property type="term" value="P:mesonephros development"/>
    <property type="evidence" value="ECO:0007669"/>
    <property type="project" value="Ensembl"/>
</dbReference>
<dbReference type="GO" id="GO:0030916">
    <property type="term" value="P:otic vesicle formation"/>
    <property type="evidence" value="ECO:0007669"/>
    <property type="project" value="Ensembl"/>
</dbReference>
<evidence type="ECO:0000256" key="8">
    <source>
        <dbReference type="SAM" id="MobiDB-lite"/>
    </source>
</evidence>
<evidence type="ECO:0000313" key="10">
    <source>
        <dbReference type="Ensembl" id="ENSMMSP00000028822.1"/>
    </source>
</evidence>
<dbReference type="GO" id="GO:0030538">
    <property type="term" value="P:embryonic genitalia morphogenesis"/>
    <property type="evidence" value="ECO:0007669"/>
    <property type="project" value="Ensembl"/>
</dbReference>
<dbReference type="GO" id="GO:0060496">
    <property type="term" value="P:mesenchymal-epithelial cell signaling involved in lung development"/>
    <property type="evidence" value="ECO:0007669"/>
    <property type="project" value="Ensembl"/>
</dbReference>
<dbReference type="GO" id="GO:0045944">
    <property type="term" value="P:positive regulation of transcription by RNA polymerase II"/>
    <property type="evidence" value="ECO:0007669"/>
    <property type="project" value="Ensembl"/>
</dbReference>
<dbReference type="GO" id="GO:0050677">
    <property type="term" value="P:positive regulation of urothelial cell proliferation"/>
    <property type="evidence" value="ECO:0007669"/>
    <property type="project" value="Ensembl"/>
</dbReference>
<name>A0A8C6FTK3_MOSMO</name>
<dbReference type="GO" id="GO:0070384">
    <property type="term" value="P:Harderian gland development"/>
    <property type="evidence" value="ECO:0007669"/>
    <property type="project" value="Ensembl"/>
</dbReference>
<comment type="function">
    <text evidence="6">Plays an important role in the regulation of embryonic development, cell proliferation and cell differentiation. Required for normal branching morphogenesis. Growth factor active on keratinocytes. Possible major paracrine effector of normal epithelial cell proliferation.</text>
</comment>
<dbReference type="GO" id="GO:0003338">
    <property type="term" value="P:metanephros morphogenesis"/>
    <property type="evidence" value="ECO:0007669"/>
    <property type="project" value="Ensembl"/>
</dbReference>
<evidence type="ECO:0000256" key="7">
    <source>
        <dbReference type="RuleBase" id="RU049442"/>
    </source>
</evidence>
<dbReference type="GO" id="GO:0032925">
    <property type="term" value="P:regulation of activin receptor signaling pathway"/>
    <property type="evidence" value="ECO:0007669"/>
    <property type="project" value="Ensembl"/>
</dbReference>
<dbReference type="GO" id="GO:0046579">
    <property type="term" value="P:positive regulation of Ras protein signal transduction"/>
    <property type="evidence" value="ECO:0007669"/>
    <property type="project" value="Ensembl"/>
</dbReference>
<gene>
    <name evidence="10" type="primary">FGF10</name>
</gene>
<dbReference type="GO" id="GO:0051145">
    <property type="term" value="P:smooth muscle cell differentiation"/>
    <property type="evidence" value="ECO:0007669"/>
    <property type="project" value="Ensembl"/>
</dbReference>
<reference evidence="10" key="2">
    <citation type="submission" date="2025-09" db="UniProtKB">
        <authorList>
            <consortium name="Ensembl"/>
        </authorList>
    </citation>
    <scope>IDENTIFICATION</scope>
</reference>
<dbReference type="Ensembl" id="ENSMMST00000031745.1">
    <property type="protein sequence ID" value="ENSMMSP00000028822.1"/>
    <property type="gene ID" value="ENSMMSG00000021615.1"/>
</dbReference>
<dbReference type="GO" id="GO:0042693">
    <property type="term" value="P:muscle cell fate commitment"/>
    <property type="evidence" value="ECO:0007669"/>
    <property type="project" value="Ensembl"/>
</dbReference>
<protein>
    <recommendedName>
        <fullName evidence="7">Fibroblast growth factor</fullName>
        <shortName evidence="7">FGF</shortName>
    </recommendedName>
</protein>
<dbReference type="GO" id="GO:0048536">
    <property type="term" value="P:spleen development"/>
    <property type="evidence" value="ECO:0007669"/>
    <property type="project" value="Ensembl"/>
</dbReference>
<dbReference type="CDD" id="cd23320">
    <property type="entry name" value="beta-trefoil_FGF10"/>
    <property type="match status" value="1"/>
</dbReference>
<dbReference type="GO" id="GO:0030857">
    <property type="term" value="P:negative regulation of epithelial cell differentiation"/>
    <property type="evidence" value="ECO:0007669"/>
    <property type="project" value="Ensembl"/>
</dbReference>
<evidence type="ECO:0000256" key="6">
    <source>
        <dbReference type="ARBA" id="ARBA00058596"/>
    </source>
</evidence>
<dbReference type="GO" id="GO:0072089">
    <property type="term" value="P:stem cell proliferation"/>
    <property type="evidence" value="ECO:0007669"/>
    <property type="project" value="Ensembl"/>
</dbReference>
<evidence type="ECO:0000256" key="4">
    <source>
        <dbReference type="ARBA" id="ARBA00023246"/>
    </source>
</evidence>
<dbReference type="GO" id="GO:0061033">
    <property type="term" value="P:secretion by lung epithelial cell involved in lung growth"/>
    <property type="evidence" value="ECO:0007669"/>
    <property type="project" value="Ensembl"/>
</dbReference>
<dbReference type="GO" id="GO:0070374">
    <property type="term" value="P:positive regulation of ERK1 and ERK2 cascade"/>
    <property type="evidence" value="ECO:0007669"/>
    <property type="project" value="Ensembl"/>
</dbReference>
<dbReference type="GO" id="GO:0070352">
    <property type="term" value="P:positive regulation of white fat cell proliferation"/>
    <property type="evidence" value="ECO:0007669"/>
    <property type="project" value="Ensembl"/>
</dbReference>
<dbReference type="GO" id="GO:0048010">
    <property type="term" value="P:vascular endothelial growth factor receptor signaling pathway"/>
    <property type="evidence" value="ECO:0007669"/>
    <property type="project" value="Ensembl"/>
</dbReference>
<evidence type="ECO:0000256" key="2">
    <source>
        <dbReference type="ARBA" id="ARBA00022674"/>
    </source>
</evidence>
<dbReference type="GO" id="GO:0001974">
    <property type="term" value="P:blood vessel remodeling"/>
    <property type="evidence" value="ECO:0007669"/>
    <property type="project" value="Ensembl"/>
</dbReference>
<dbReference type="GO" id="GO:0035019">
    <property type="term" value="P:somatic stem cell population maintenance"/>
    <property type="evidence" value="ECO:0007669"/>
    <property type="project" value="Ensembl"/>
</dbReference>
<keyword evidence="2" id="KW-0358">Heparin-binding</keyword>